<dbReference type="Proteomes" id="UP000315017">
    <property type="component" value="Chromosome"/>
</dbReference>
<proteinExistence type="predicted"/>
<dbReference type="KEGG" id="aagg:ETAA8_67450"/>
<keyword evidence="2" id="KW-1185">Reference proteome</keyword>
<sequence length="92" mass="10421">MQTYEYQTLAFDCPVGFFSPHELKQEAFTTALNHWGAQGWELVSVVGFNRYGGDTNQMIAVFKRTATPPVPPAEKKWLKLEPSEVTWVEPSS</sequence>
<dbReference type="AlphaFoldDB" id="A0A517YMZ1"/>
<reference evidence="1 2" key="1">
    <citation type="submission" date="2019-02" db="EMBL/GenBank/DDBJ databases">
        <title>Deep-cultivation of Planctomycetes and their phenomic and genomic characterization uncovers novel biology.</title>
        <authorList>
            <person name="Wiegand S."/>
            <person name="Jogler M."/>
            <person name="Boedeker C."/>
            <person name="Pinto D."/>
            <person name="Vollmers J."/>
            <person name="Rivas-Marin E."/>
            <person name="Kohn T."/>
            <person name="Peeters S.H."/>
            <person name="Heuer A."/>
            <person name="Rast P."/>
            <person name="Oberbeckmann S."/>
            <person name="Bunk B."/>
            <person name="Jeske O."/>
            <person name="Meyerdierks A."/>
            <person name="Storesund J.E."/>
            <person name="Kallscheuer N."/>
            <person name="Luecker S."/>
            <person name="Lage O.M."/>
            <person name="Pohl T."/>
            <person name="Merkel B.J."/>
            <person name="Hornburger P."/>
            <person name="Mueller R.-W."/>
            <person name="Bruemmer F."/>
            <person name="Labrenz M."/>
            <person name="Spormann A.M."/>
            <person name="Op den Camp H."/>
            <person name="Overmann J."/>
            <person name="Amann R."/>
            <person name="Jetten M.S.M."/>
            <person name="Mascher T."/>
            <person name="Medema M.H."/>
            <person name="Devos D.P."/>
            <person name="Kaster A.-K."/>
            <person name="Ovreas L."/>
            <person name="Rohde M."/>
            <person name="Galperin M.Y."/>
            <person name="Jogler C."/>
        </authorList>
    </citation>
    <scope>NUCLEOTIDE SEQUENCE [LARGE SCALE GENOMIC DNA]</scope>
    <source>
        <strain evidence="1 2">ETA_A8</strain>
    </source>
</reference>
<evidence type="ECO:0008006" key="3">
    <source>
        <dbReference type="Google" id="ProtNLM"/>
    </source>
</evidence>
<dbReference type="EMBL" id="CP036274">
    <property type="protein sequence ID" value="QDU31585.1"/>
    <property type="molecule type" value="Genomic_DNA"/>
</dbReference>
<dbReference type="Pfam" id="PF13783">
    <property type="entry name" value="DUF4177"/>
    <property type="match status" value="1"/>
</dbReference>
<dbReference type="OrthoDB" id="5432776at2"/>
<organism evidence="1 2">
    <name type="scientific">Anatilimnocola aggregata</name>
    <dbReference type="NCBI Taxonomy" id="2528021"/>
    <lineage>
        <taxon>Bacteria</taxon>
        <taxon>Pseudomonadati</taxon>
        <taxon>Planctomycetota</taxon>
        <taxon>Planctomycetia</taxon>
        <taxon>Pirellulales</taxon>
        <taxon>Pirellulaceae</taxon>
        <taxon>Anatilimnocola</taxon>
    </lineage>
</organism>
<evidence type="ECO:0000313" key="2">
    <source>
        <dbReference type="Proteomes" id="UP000315017"/>
    </source>
</evidence>
<gene>
    <name evidence="1" type="ORF">ETAA8_67450</name>
</gene>
<dbReference type="InterPro" id="IPR025234">
    <property type="entry name" value="YjzH-like"/>
</dbReference>
<dbReference type="RefSeq" id="WP_145098968.1">
    <property type="nucleotide sequence ID" value="NZ_CP036274.1"/>
</dbReference>
<protein>
    <recommendedName>
        <fullName evidence="3">DUF4177 domain-containing protein</fullName>
    </recommendedName>
</protein>
<evidence type="ECO:0000313" key="1">
    <source>
        <dbReference type="EMBL" id="QDU31585.1"/>
    </source>
</evidence>
<name>A0A517YMZ1_9BACT</name>
<accession>A0A517YMZ1</accession>